<sequence length="119" mass="14192">MEYHVYIKVECQSTEALERLQRVLDPKERVEFEDEVPEQDLDWWRKTNDCELPTRLEVSHEGALLLSYELPNVDPEYFEHFSQLLSTLCGQVCLQWEGENDEDIELIFSNGKLMKERRV</sequence>
<proteinExistence type="predicted"/>
<evidence type="ECO:0000313" key="1">
    <source>
        <dbReference type="EMBL" id="TDQ47080.1"/>
    </source>
</evidence>
<comment type="caution">
    <text evidence="1">The sequence shown here is derived from an EMBL/GenBank/DDBJ whole genome shotgun (WGS) entry which is preliminary data.</text>
</comment>
<dbReference type="RefSeq" id="WP_133591244.1">
    <property type="nucleotide sequence ID" value="NZ_CP037953.1"/>
</dbReference>
<evidence type="ECO:0000313" key="2">
    <source>
        <dbReference type="Proteomes" id="UP000295375"/>
    </source>
</evidence>
<accession>A0A4R6UJG2</accession>
<gene>
    <name evidence="1" type="ORF">EV696_1118</name>
</gene>
<dbReference type="Proteomes" id="UP000295375">
    <property type="component" value="Unassembled WGS sequence"/>
</dbReference>
<name>A0A4R6UJG2_9GAMM</name>
<reference evidence="1 2" key="1">
    <citation type="submission" date="2019-03" db="EMBL/GenBank/DDBJ databases">
        <title>Genomic Encyclopedia of Type Strains, Phase IV (KMG-IV): sequencing the most valuable type-strain genomes for metagenomic binning, comparative biology and taxonomic classification.</title>
        <authorList>
            <person name="Goeker M."/>
        </authorList>
    </citation>
    <scope>NUCLEOTIDE SEQUENCE [LARGE SCALE GENOMIC DNA]</scope>
    <source>
        <strain evidence="1 2">DSM 103792</strain>
    </source>
</reference>
<dbReference type="EMBL" id="SNYM01000011">
    <property type="protein sequence ID" value="TDQ47080.1"/>
    <property type="molecule type" value="Genomic_DNA"/>
</dbReference>
<organism evidence="1 2">
    <name type="scientific">Permianibacter aggregans</name>
    <dbReference type="NCBI Taxonomy" id="1510150"/>
    <lineage>
        <taxon>Bacteria</taxon>
        <taxon>Pseudomonadati</taxon>
        <taxon>Pseudomonadota</taxon>
        <taxon>Gammaproteobacteria</taxon>
        <taxon>Pseudomonadales</taxon>
        <taxon>Pseudomonadaceae</taxon>
        <taxon>Permianibacter</taxon>
    </lineage>
</organism>
<protein>
    <submittedName>
        <fullName evidence="1">Uncharacterized protein</fullName>
    </submittedName>
</protein>
<keyword evidence="2" id="KW-1185">Reference proteome</keyword>
<dbReference type="AlphaFoldDB" id="A0A4R6UJG2"/>